<dbReference type="RefSeq" id="WP_324715367.1">
    <property type="nucleotide sequence ID" value="NZ_CP141615.1"/>
</dbReference>
<organism evidence="1 2">
    <name type="scientific">Carboxydichorda subterranea</name>
    <dbReference type="NCBI Taxonomy" id="3109565"/>
    <lineage>
        <taxon>Bacteria</taxon>
        <taxon>Bacillati</taxon>
        <taxon>Bacillota</taxon>
        <taxon>Limnochordia</taxon>
        <taxon>Limnochordales</taxon>
        <taxon>Geochordaceae</taxon>
        <taxon>Carboxydichorda</taxon>
    </lineage>
</organism>
<protein>
    <recommendedName>
        <fullName evidence="3">Pimeloyl-ACP methyl ester carboxylesterase</fullName>
    </recommendedName>
</protein>
<dbReference type="Gene3D" id="3.40.50.1820">
    <property type="entry name" value="alpha/beta hydrolase"/>
    <property type="match status" value="1"/>
</dbReference>
<proteinExistence type="predicted"/>
<evidence type="ECO:0008006" key="3">
    <source>
        <dbReference type="Google" id="ProtNLM"/>
    </source>
</evidence>
<dbReference type="InterPro" id="IPR029058">
    <property type="entry name" value="AB_hydrolase_fold"/>
</dbReference>
<sequence length="291" mass="31493">MIPVRRWVSVPAGRLFAWQWGAGPDLVVLPGVEEALLSRAALGWVMGRWWAPFARRYGMRVTALAARESVPPEFTTQQMGQDAAAALEALGVRPAAIVGVGAGGAVAEWAAVEVALRGSAPPALILLSVPAGLRTTGAQAGFYDHLVRLLRGTSPEQAFDHLCGLYLDADLGRRHRLMVKLLRRWGRSGDVQRAVRLLGAWRAHDARPIESRLRALPILMVSGGFDALVLQEPANGQRGAPVLRPARHVWLAGEHGAFLAYWETVTAEMARFARERAPAYSEEAAPSPVSV</sequence>
<accession>A0ABZ1BTN2</accession>
<dbReference type="SUPFAM" id="SSF53474">
    <property type="entry name" value="alpha/beta-Hydrolases"/>
    <property type="match status" value="1"/>
</dbReference>
<gene>
    <name evidence="1" type="ORF">U7230_08230</name>
</gene>
<name>A0ABZ1BTN2_9FIRM</name>
<dbReference type="Proteomes" id="UP001332192">
    <property type="component" value="Chromosome"/>
</dbReference>
<evidence type="ECO:0000313" key="2">
    <source>
        <dbReference type="Proteomes" id="UP001332192"/>
    </source>
</evidence>
<reference evidence="1 2" key="1">
    <citation type="journal article" date="2024" name="Front. Microbiol.">
        <title>Novel thermophilic genera Geochorda gen. nov. and Carboxydochorda gen. nov. from the deep terrestrial subsurface reveal the ecophysiological diversity in the class Limnochordia.</title>
        <authorList>
            <person name="Karnachuk O.V."/>
            <person name="Lukina A.P."/>
            <person name="Avakyan M.R."/>
            <person name="Kadnikov V.V."/>
            <person name="Begmatov S."/>
            <person name="Beletsky A.V."/>
            <person name="Vlasova K.G."/>
            <person name="Novikov A.A."/>
            <person name="Shcherbakova V.A."/>
            <person name="Mardanov A.V."/>
            <person name="Ravin N.V."/>
        </authorList>
    </citation>
    <scope>NUCLEOTIDE SEQUENCE [LARGE SCALE GENOMIC DNA]</scope>
    <source>
        <strain evidence="1 2">L945</strain>
    </source>
</reference>
<dbReference type="EMBL" id="CP141615">
    <property type="protein sequence ID" value="WRP16094.1"/>
    <property type="molecule type" value="Genomic_DNA"/>
</dbReference>
<evidence type="ECO:0000313" key="1">
    <source>
        <dbReference type="EMBL" id="WRP16094.1"/>
    </source>
</evidence>
<keyword evidence="2" id="KW-1185">Reference proteome</keyword>